<proteinExistence type="predicted"/>
<evidence type="ECO:0000313" key="4">
    <source>
        <dbReference type="Proteomes" id="UP000807716"/>
    </source>
</evidence>
<evidence type="ECO:0000313" key="3">
    <source>
        <dbReference type="EMBL" id="KAG0255027.1"/>
    </source>
</evidence>
<name>A0A9P6PVM6_9FUNG</name>
<dbReference type="OrthoDB" id="2442602at2759"/>
<dbReference type="EMBL" id="JAAAJB010000483">
    <property type="protein sequence ID" value="KAG0255027.1"/>
    <property type="molecule type" value="Genomic_DNA"/>
</dbReference>
<dbReference type="GO" id="GO:0031011">
    <property type="term" value="C:Ino80 complex"/>
    <property type="evidence" value="ECO:0007669"/>
    <property type="project" value="InterPro"/>
</dbReference>
<accession>A0A9P6PVM6</accession>
<gene>
    <name evidence="3" type="ORF">DFQ27_006505</name>
</gene>
<comment type="caution">
    <text evidence="3">The sequence shown here is derived from an EMBL/GenBank/DDBJ whole genome shotgun (WGS) entry which is preliminary data.</text>
</comment>
<dbReference type="GO" id="GO:0006338">
    <property type="term" value="P:chromatin remodeling"/>
    <property type="evidence" value="ECO:0007669"/>
    <property type="project" value="InterPro"/>
</dbReference>
<reference evidence="3" key="1">
    <citation type="journal article" date="2020" name="Fungal Divers.">
        <title>Resolving the Mortierellaceae phylogeny through synthesis of multi-gene phylogenetics and phylogenomics.</title>
        <authorList>
            <person name="Vandepol N."/>
            <person name="Liber J."/>
            <person name="Desiro A."/>
            <person name="Na H."/>
            <person name="Kennedy M."/>
            <person name="Barry K."/>
            <person name="Grigoriev I.V."/>
            <person name="Miller A.N."/>
            <person name="O'Donnell K."/>
            <person name="Stajich J.E."/>
            <person name="Bonito G."/>
        </authorList>
    </citation>
    <scope>NUCLEOTIDE SEQUENCE</scope>
    <source>
        <strain evidence="3">BC1065</strain>
    </source>
</reference>
<feature type="domain" description="INO80 complex subunit 3 N-terminal" evidence="2">
    <location>
        <begin position="7"/>
        <end position="58"/>
    </location>
</feature>
<evidence type="ECO:0000256" key="1">
    <source>
        <dbReference type="SAM" id="MobiDB-lite"/>
    </source>
</evidence>
<dbReference type="Pfam" id="PF14612">
    <property type="entry name" value="Ino80_Iec3"/>
    <property type="match status" value="1"/>
</dbReference>
<dbReference type="InterPro" id="IPR032742">
    <property type="entry name" value="Iec3_N"/>
</dbReference>
<dbReference type="Proteomes" id="UP000807716">
    <property type="component" value="Unassembled WGS sequence"/>
</dbReference>
<evidence type="ECO:0000259" key="2">
    <source>
        <dbReference type="Pfam" id="PF14612"/>
    </source>
</evidence>
<protein>
    <recommendedName>
        <fullName evidence="2">INO80 complex subunit 3 N-terminal domain-containing protein</fullName>
    </recommendedName>
</protein>
<sequence>MPPVEMSFKEKYLKLREKFDAVSGVHRQYANELDAAQDKVKRLKEENDHLLDLLSDMMSKEGAEPMSDSDTSSDNNEEDEVIRPANGDVRKPRHSSVKDGRSPSSEQPPAPDRITPVNGR</sequence>
<organism evidence="3 4">
    <name type="scientific">Actinomortierella ambigua</name>
    <dbReference type="NCBI Taxonomy" id="1343610"/>
    <lineage>
        <taxon>Eukaryota</taxon>
        <taxon>Fungi</taxon>
        <taxon>Fungi incertae sedis</taxon>
        <taxon>Mucoromycota</taxon>
        <taxon>Mortierellomycotina</taxon>
        <taxon>Mortierellomycetes</taxon>
        <taxon>Mortierellales</taxon>
        <taxon>Mortierellaceae</taxon>
        <taxon>Actinomortierella</taxon>
    </lineage>
</organism>
<dbReference type="AlphaFoldDB" id="A0A9P6PVM6"/>
<feature type="region of interest" description="Disordered" evidence="1">
    <location>
        <begin position="51"/>
        <end position="120"/>
    </location>
</feature>
<keyword evidence="4" id="KW-1185">Reference proteome</keyword>